<name>A0A813JSN4_POLGL</name>
<evidence type="ECO:0000313" key="2">
    <source>
        <dbReference type="Proteomes" id="UP000626109"/>
    </source>
</evidence>
<dbReference type="Proteomes" id="UP000626109">
    <property type="component" value="Unassembled WGS sequence"/>
</dbReference>
<evidence type="ECO:0000313" key="1">
    <source>
        <dbReference type="EMBL" id="CAE8682480.1"/>
    </source>
</evidence>
<gene>
    <name evidence="1" type="ORF">PGLA2088_LOCUS22965</name>
</gene>
<dbReference type="EMBL" id="CAJNNW010026075">
    <property type="protein sequence ID" value="CAE8682480.1"/>
    <property type="molecule type" value="Genomic_DNA"/>
</dbReference>
<accession>A0A813JSN4</accession>
<proteinExistence type="predicted"/>
<organism evidence="1 2">
    <name type="scientific">Polarella glacialis</name>
    <name type="common">Dinoflagellate</name>
    <dbReference type="NCBI Taxonomy" id="89957"/>
    <lineage>
        <taxon>Eukaryota</taxon>
        <taxon>Sar</taxon>
        <taxon>Alveolata</taxon>
        <taxon>Dinophyceae</taxon>
        <taxon>Suessiales</taxon>
        <taxon>Suessiaceae</taxon>
        <taxon>Polarella</taxon>
    </lineage>
</organism>
<dbReference type="AlphaFoldDB" id="A0A813JSN4"/>
<protein>
    <submittedName>
        <fullName evidence="1">Uncharacterized protein</fullName>
    </submittedName>
</protein>
<reference evidence="1" key="1">
    <citation type="submission" date="2021-02" db="EMBL/GenBank/DDBJ databases">
        <authorList>
            <person name="Dougan E. K."/>
            <person name="Rhodes N."/>
            <person name="Thang M."/>
            <person name="Chan C."/>
        </authorList>
    </citation>
    <scope>NUCLEOTIDE SEQUENCE</scope>
</reference>
<comment type="caution">
    <text evidence="1">The sequence shown here is derived from an EMBL/GenBank/DDBJ whole genome shotgun (WGS) entry which is preliminary data.</text>
</comment>
<sequence length="505" mass="55115">MLQAWTVACTEDQVAELDETRRREASAELQKAWKTVGLREEPHEPPEITKRDAESLVAWPVPPARSQDVGGGFGGGGFGGAGFDAQATGLASPSDCRICVQAKGKDLPHRRKRRAETDSEPPVLQLDYSYWKTKDSADVARVLVGNLSPAGYGLTFQVRAKGNDAVAVAALLDWSMEAGLCGQDLRVRTDAEPSVMALGQAFACRRAPATTFLETAPVRPFGSTGAADRFAQSAAAQGRALRATLEQTWGEDLPTASPLVPWLVRHSAWLCNRFQPRCGEAQGQTAFEALQGRRYTAPVLAWSAPVAARLPTALQQGKLADRWVPGVFLGKSALADDNIIGTETGIMRTRSVKVLPVAEMPPNFLRRMRLPKEMLSVEAIQIGTAKARAEMPNAPATLDPKIRRLMRELQESEGGRVKVNMDPEFVADIKRKHKVDHVTSIFTDPRLPIDDISTTQLKYQYMGDMAGPVDKKFFFKKNQYSEYVEARAKMSGLGGKGTPAQDKSA</sequence>